<dbReference type="EMBL" id="JWHL01000008">
    <property type="protein sequence ID" value="MBR1369099.1"/>
    <property type="molecule type" value="Genomic_DNA"/>
</dbReference>
<dbReference type="SUPFAM" id="SSF51306">
    <property type="entry name" value="LexA/Signal peptidase"/>
    <property type="match status" value="1"/>
</dbReference>
<comment type="subcellular location">
    <subcellularLocation>
        <location evidence="1">Membrane</location>
    </subcellularLocation>
</comment>
<name>A0A8J8B5I5_9EURY</name>
<organism evidence="6 7">
    <name type="scientific">Methanocalculus chunghsingensis</name>
    <dbReference type="NCBI Taxonomy" id="156457"/>
    <lineage>
        <taxon>Archaea</taxon>
        <taxon>Methanobacteriati</taxon>
        <taxon>Methanobacteriota</taxon>
        <taxon>Stenosarchaea group</taxon>
        <taxon>Methanomicrobia</taxon>
        <taxon>Methanomicrobiales</taxon>
        <taxon>Methanocalculaceae</taxon>
        <taxon>Methanocalculus</taxon>
    </lineage>
</organism>
<dbReference type="PANTHER" id="PTHR10806">
    <property type="entry name" value="SIGNAL PEPTIDASE COMPLEX CATALYTIC SUBUNIT SEC11"/>
    <property type="match status" value="1"/>
</dbReference>
<gene>
    <name evidence="6" type="ORF">RJ53_06150</name>
</gene>
<dbReference type="CDD" id="cd06530">
    <property type="entry name" value="S26_SPase_I"/>
    <property type="match status" value="1"/>
</dbReference>
<proteinExistence type="predicted"/>
<feature type="transmembrane region" description="Helical" evidence="5">
    <location>
        <begin position="196"/>
        <end position="214"/>
    </location>
</feature>
<dbReference type="AlphaFoldDB" id="A0A8J8B5I5"/>
<dbReference type="Gene3D" id="2.10.109.10">
    <property type="entry name" value="Umud Fragment, subunit A"/>
    <property type="match status" value="1"/>
</dbReference>
<protein>
    <submittedName>
        <fullName evidence="6">Phosphohydrolase</fullName>
    </submittedName>
</protein>
<dbReference type="RefSeq" id="WP_211530780.1">
    <property type="nucleotide sequence ID" value="NZ_JWHL01000008.1"/>
</dbReference>
<evidence type="ECO:0000256" key="5">
    <source>
        <dbReference type="SAM" id="Phobius"/>
    </source>
</evidence>
<sequence length="223" mass="24427">MTRSTKKDPRDETDTSLIERFRSSDHPAVSLGRDLVWVALVVGGIALLLFLVFGTWPAVVTIESGSMLPEMQIGDLVFVAAPDRFGSLVTAEEGAGIGHTSFGHPGDVIIFRPNGNEQVHPIIHRAIIWIDSDTAASELGLENTDGGIITKGDNNPVIDQVTIHPGLGRIEPVRDEWIIGKAVFRIPLIGYLPLNIWKFAAVVVAIIIIQELIASRRRRSEER</sequence>
<keyword evidence="7" id="KW-1185">Reference proteome</keyword>
<comment type="caution">
    <text evidence="6">The sequence shown here is derived from an EMBL/GenBank/DDBJ whole genome shotgun (WGS) entry which is preliminary data.</text>
</comment>
<evidence type="ECO:0000256" key="4">
    <source>
        <dbReference type="ARBA" id="ARBA00023136"/>
    </source>
</evidence>
<evidence type="ECO:0000256" key="2">
    <source>
        <dbReference type="ARBA" id="ARBA00022692"/>
    </source>
</evidence>
<dbReference type="GO" id="GO:0004252">
    <property type="term" value="F:serine-type endopeptidase activity"/>
    <property type="evidence" value="ECO:0007669"/>
    <property type="project" value="InterPro"/>
</dbReference>
<dbReference type="GO" id="GO:0016020">
    <property type="term" value="C:membrane"/>
    <property type="evidence" value="ECO:0007669"/>
    <property type="project" value="UniProtKB-SubCell"/>
</dbReference>
<accession>A0A8J8B5I5</accession>
<evidence type="ECO:0000313" key="7">
    <source>
        <dbReference type="Proteomes" id="UP000730161"/>
    </source>
</evidence>
<keyword evidence="2 5" id="KW-0812">Transmembrane</keyword>
<dbReference type="PANTHER" id="PTHR10806:SF6">
    <property type="entry name" value="SIGNAL PEPTIDASE COMPLEX CATALYTIC SUBUNIT SEC11"/>
    <property type="match status" value="1"/>
</dbReference>
<keyword evidence="4 5" id="KW-0472">Membrane</keyword>
<dbReference type="Proteomes" id="UP000730161">
    <property type="component" value="Unassembled WGS sequence"/>
</dbReference>
<evidence type="ECO:0000313" key="6">
    <source>
        <dbReference type="EMBL" id="MBR1369099.1"/>
    </source>
</evidence>
<evidence type="ECO:0000256" key="3">
    <source>
        <dbReference type="ARBA" id="ARBA00022989"/>
    </source>
</evidence>
<dbReference type="InterPro" id="IPR001733">
    <property type="entry name" value="Peptidase_S26B"/>
</dbReference>
<dbReference type="InterPro" id="IPR019533">
    <property type="entry name" value="Peptidase_S26"/>
</dbReference>
<dbReference type="GO" id="GO:0006465">
    <property type="term" value="P:signal peptide processing"/>
    <property type="evidence" value="ECO:0007669"/>
    <property type="project" value="InterPro"/>
</dbReference>
<dbReference type="InterPro" id="IPR036286">
    <property type="entry name" value="LexA/Signal_pep-like_sf"/>
</dbReference>
<feature type="transmembrane region" description="Helical" evidence="5">
    <location>
        <begin position="35"/>
        <end position="59"/>
    </location>
</feature>
<keyword evidence="3 5" id="KW-1133">Transmembrane helix</keyword>
<evidence type="ECO:0000256" key="1">
    <source>
        <dbReference type="ARBA" id="ARBA00004370"/>
    </source>
</evidence>
<dbReference type="OrthoDB" id="4822at2157"/>
<reference evidence="6" key="1">
    <citation type="submission" date="2014-12" db="EMBL/GenBank/DDBJ databases">
        <authorList>
            <person name="Huang H.-H."/>
            <person name="Chen S.-C."/>
            <person name="Lai M.-C."/>
        </authorList>
    </citation>
    <scope>NUCLEOTIDE SEQUENCE</scope>
    <source>
        <strain evidence="6">K1F9705b</strain>
    </source>
</reference>